<gene>
    <name evidence="1" type="ORF">T459_23966</name>
</gene>
<dbReference type="STRING" id="4072.A0A2G2YU78"/>
<keyword evidence="2" id="KW-1185">Reference proteome</keyword>
<dbReference type="Proteomes" id="UP000222542">
    <property type="component" value="Unassembled WGS sequence"/>
</dbReference>
<dbReference type="PANTHER" id="PTHR33090">
    <property type="entry name" value="DUF3774 DOMAIN PROTEIN-RELATED"/>
    <property type="match status" value="1"/>
</dbReference>
<dbReference type="EMBL" id="AYRZ02000009">
    <property type="protein sequence ID" value="PHT73181.1"/>
    <property type="molecule type" value="Genomic_DNA"/>
</dbReference>
<evidence type="ECO:0000313" key="2">
    <source>
        <dbReference type="Proteomes" id="UP000222542"/>
    </source>
</evidence>
<organism evidence="1 2">
    <name type="scientific">Capsicum annuum</name>
    <name type="common">Capsicum pepper</name>
    <dbReference type="NCBI Taxonomy" id="4072"/>
    <lineage>
        <taxon>Eukaryota</taxon>
        <taxon>Viridiplantae</taxon>
        <taxon>Streptophyta</taxon>
        <taxon>Embryophyta</taxon>
        <taxon>Tracheophyta</taxon>
        <taxon>Spermatophyta</taxon>
        <taxon>Magnoliopsida</taxon>
        <taxon>eudicotyledons</taxon>
        <taxon>Gunneridae</taxon>
        <taxon>Pentapetalae</taxon>
        <taxon>asterids</taxon>
        <taxon>lamiids</taxon>
        <taxon>Solanales</taxon>
        <taxon>Solanaceae</taxon>
        <taxon>Solanoideae</taxon>
        <taxon>Capsiceae</taxon>
        <taxon>Capsicum</taxon>
    </lineage>
</organism>
<reference evidence="1 2" key="2">
    <citation type="journal article" date="2017" name="Genome Biol.">
        <title>New reference genome sequences of hot pepper reveal the massive evolution of plant disease-resistance genes by retroduplication.</title>
        <authorList>
            <person name="Kim S."/>
            <person name="Park J."/>
            <person name="Yeom S.I."/>
            <person name="Kim Y.M."/>
            <person name="Seo E."/>
            <person name="Kim K.T."/>
            <person name="Kim M.S."/>
            <person name="Lee J.M."/>
            <person name="Cheong K."/>
            <person name="Shin H.S."/>
            <person name="Kim S.B."/>
            <person name="Han K."/>
            <person name="Lee J."/>
            <person name="Park M."/>
            <person name="Lee H.A."/>
            <person name="Lee H.Y."/>
            <person name="Lee Y."/>
            <person name="Oh S."/>
            <person name="Lee J.H."/>
            <person name="Choi E."/>
            <person name="Choi E."/>
            <person name="Lee S.E."/>
            <person name="Jeon J."/>
            <person name="Kim H."/>
            <person name="Choi G."/>
            <person name="Song H."/>
            <person name="Lee J."/>
            <person name="Lee S.C."/>
            <person name="Kwon J.K."/>
            <person name="Lee H.Y."/>
            <person name="Koo N."/>
            <person name="Hong Y."/>
            <person name="Kim R.W."/>
            <person name="Kang W.H."/>
            <person name="Huh J.H."/>
            <person name="Kang B.C."/>
            <person name="Yang T.J."/>
            <person name="Lee Y.H."/>
            <person name="Bennetzen J.L."/>
            <person name="Choi D."/>
        </authorList>
    </citation>
    <scope>NUCLEOTIDE SEQUENCE [LARGE SCALE GENOMIC DNA]</scope>
    <source>
        <strain evidence="2">cv. CM334</strain>
    </source>
</reference>
<dbReference type="InterPro" id="IPR022251">
    <property type="entry name" value="DUF3774_wound-induced"/>
</dbReference>
<comment type="caution">
    <text evidence="1">The sequence shown here is derived from an EMBL/GenBank/DDBJ whole genome shotgun (WGS) entry which is preliminary data.</text>
</comment>
<dbReference type="AlphaFoldDB" id="A0A2G2YU78"/>
<accession>A0A2G2YU78</accession>
<dbReference type="Gramene" id="PHT73181">
    <property type="protein sequence ID" value="PHT73181"/>
    <property type="gene ID" value="T459_23966"/>
</dbReference>
<proteinExistence type="predicted"/>
<protein>
    <recommendedName>
        <fullName evidence="3">Wound-responsive family protein</fullName>
    </recommendedName>
</protein>
<evidence type="ECO:0008006" key="3">
    <source>
        <dbReference type="Google" id="ProtNLM"/>
    </source>
</evidence>
<dbReference type="Pfam" id="PF12609">
    <property type="entry name" value="DUF3774"/>
    <property type="match status" value="1"/>
</dbReference>
<name>A0A2G2YU78_CAPAN</name>
<evidence type="ECO:0000313" key="1">
    <source>
        <dbReference type="EMBL" id="PHT73181.1"/>
    </source>
</evidence>
<sequence length="65" mass="7666">MSSSRREWIVATSIEAVEVLKNQVGLCRWNYPLRSLAQHTKNNIRFYSQTKKLSSFTNYKQSRTI</sequence>
<reference evidence="1 2" key="1">
    <citation type="journal article" date="2014" name="Nat. Genet.">
        <title>Genome sequence of the hot pepper provides insights into the evolution of pungency in Capsicum species.</title>
        <authorList>
            <person name="Kim S."/>
            <person name="Park M."/>
            <person name="Yeom S.I."/>
            <person name="Kim Y.M."/>
            <person name="Lee J.M."/>
            <person name="Lee H.A."/>
            <person name="Seo E."/>
            <person name="Choi J."/>
            <person name="Cheong K."/>
            <person name="Kim K.T."/>
            <person name="Jung K."/>
            <person name="Lee G.W."/>
            <person name="Oh S.K."/>
            <person name="Bae C."/>
            <person name="Kim S.B."/>
            <person name="Lee H.Y."/>
            <person name="Kim S.Y."/>
            <person name="Kim M.S."/>
            <person name="Kang B.C."/>
            <person name="Jo Y.D."/>
            <person name="Yang H.B."/>
            <person name="Jeong H.J."/>
            <person name="Kang W.H."/>
            <person name="Kwon J.K."/>
            <person name="Shin C."/>
            <person name="Lim J.Y."/>
            <person name="Park J.H."/>
            <person name="Huh J.H."/>
            <person name="Kim J.S."/>
            <person name="Kim B.D."/>
            <person name="Cohen O."/>
            <person name="Paran I."/>
            <person name="Suh M.C."/>
            <person name="Lee S.B."/>
            <person name="Kim Y.K."/>
            <person name="Shin Y."/>
            <person name="Noh S.J."/>
            <person name="Park J."/>
            <person name="Seo Y.S."/>
            <person name="Kwon S.Y."/>
            <person name="Kim H.A."/>
            <person name="Park J.M."/>
            <person name="Kim H.J."/>
            <person name="Choi S.B."/>
            <person name="Bosland P.W."/>
            <person name="Reeves G."/>
            <person name="Jo S.H."/>
            <person name="Lee B.W."/>
            <person name="Cho H.T."/>
            <person name="Choi H.S."/>
            <person name="Lee M.S."/>
            <person name="Yu Y."/>
            <person name="Do Choi Y."/>
            <person name="Park B.S."/>
            <person name="van Deynze A."/>
            <person name="Ashrafi H."/>
            <person name="Hill T."/>
            <person name="Kim W.T."/>
            <person name="Pai H.S."/>
            <person name="Ahn H.K."/>
            <person name="Yeam I."/>
            <person name="Giovannoni J.J."/>
            <person name="Rose J.K."/>
            <person name="Sorensen I."/>
            <person name="Lee S.J."/>
            <person name="Kim R.W."/>
            <person name="Choi I.Y."/>
            <person name="Choi B.S."/>
            <person name="Lim J.S."/>
            <person name="Lee Y.H."/>
            <person name="Choi D."/>
        </authorList>
    </citation>
    <scope>NUCLEOTIDE SEQUENCE [LARGE SCALE GENOMIC DNA]</scope>
    <source>
        <strain evidence="2">cv. CM334</strain>
    </source>
</reference>